<protein>
    <submittedName>
        <fullName evidence="10">General transcription factor II-I repeat domain-containing protein 2A isoform X1</fullName>
    </submittedName>
</protein>
<evidence type="ECO:0000256" key="6">
    <source>
        <dbReference type="PROSITE-ProRule" id="PRU00187"/>
    </source>
</evidence>
<dbReference type="PANTHER" id="PTHR45913">
    <property type="entry name" value="EPM2A-INTERACTING PROTEIN 1"/>
    <property type="match status" value="1"/>
</dbReference>
<evidence type="ECO:0000256" key="4">
    <source>
        <dbReference type="ARBA" id="ARBA00022833"/>
    </source>
</evidence>
<keyword evidence="3" id="KW-0863">Zinc-finger</keyword>
<evidence type="ECO:0000256" key="3">
    <source>
        <dbReference type="ARBA" id="ARBA00022771"/>
    </source>
</evidence>
<feature type="region of interest" description="Disordered" evidence="7">
    <location>
        <begin position="125"/>
        <end position="144"/>
    </location>
</feature>
<keyword evidence="9" id="KW-1185">Reference proteome</keyword>
<dbReference type="FunFam" id="1.10.4020.10:FF:000001">
    <property type="entry name" value="zinc finger protein 263 isoform X1"/>
    <property type="match status" value="1"/>
</dbReference>
<evidence type="ECO:0000313" key="10">
    <source>
        <dbReference type="RefSeq" id="XP_023567859.1"/>
    </source>
</evidence>
<evidence type="ECO:0000256" key="1">
    <source>
        <dbReference type="ARBA" id="ARBA00022723"/>
    </source>
</evidence>
<dbReference type="InterPro" id="IPR003309">
    <property type="entry name" value="SCAN_dom"/>
</dbReference>
<evidence type="ECO:0000256" key="7">
    <source>
        <dbReference type="SAM" id="MobiDB-lite"/>
    </source>
</evidence>
<organism evidence="9 10">
    <name type="scientific">Octodon degus</name>
    <name type="common">Degu</name>
    <name type="synonym">Sciurus degus</name>
    <dbReference type="NCBI Taxonomy" id="10160"/>
    <lineage>
        <taxon>Eukaryota</taxon>
        <taxon>Metazoa</taxon>
        <taxon>Chordata</taxon>
        <taxon>Craniata</taxon>
        <taxon>Vertebrata</taxon>
        <taxon>Euteleostomi</taxon>
        <taxon>Mammalia</taxon>
        <taxon>Eutheria</taxon>
        <taxon>Euarchontoglires</taxon>
        <taxon>Glires</taxon>
        <taxon>Rodentia</taxon>
        <taxon>Hystricomorpha</taxon>
        <taxon>Octodontidae</taxon>
        <taxon>Octodon</taxon>
    </lineage>
</organism>
<evidence type="ECO:0000256" key="2">
    <source>
        <dbReference type="ARBA" id="ARBA00022737"/>
    </source>
</evidence>
<dbReference type="RefSeq" id="XP_023567859.1">
    <property type="nucleotide sequence ID" value="XM_023712091.1"/>
</dbReference>
<dbReference type="PROSITE" id="PS50804">
    <property type="entry name" value="SCAN_BOX"/>
    <property type="match status" value="1"/>
</dbReference>
<accession>A0A6P6E6A7</accession>
<dbReference type="InParanoid" id="A0A6P6E6A7"/>
<dbReference type="InterPro" id="IPR012337">
    <property type="entry name" value="RNaseH-like_sf"/>
</dbReference>
<comment type="subcellular location">
    <subcellularLocation>
        <location evidence="6">Nucleus</location>
    </subcellularLocation>
</comment>
<keyword evidence="4" id="KW-0862">Zinc</keyword>
<dbReference type="PANTHER" id="PTHR45913:SF10">
    <property type="entry name" value="DUF4371 DOMAIN-CONTAINING PROTEIN"/>
    <property type="match status" value="1"/>
</dbReference>
<evidence type="ECO:0000256" key="5">
    <source>
        <dbReference type="ARBA" id="ARBA00023242"/>
    </source>
</evidence>
<dbReference type="CDD" id="cd07936">
    <property type="entry name" value="SCAN"/>
    <property type="match status" value="1"/>
</dbReference>
<dbReference type="OrthoDB" id="8934564at2759"/>
<gene>
    <name evidence="10" type="primary">LOC101579118</name>
</gene>
<dbReference type="Pfam" id="PF02023">
    <property type="entry name" value="SCAN"/>
    <property type="match status" value="1"/>
</dbReference>
<keyword evidence="2" id="KW-0677">Repeat</keyword>
<dbReference type="AlphaFoldDB" id="A0A6P6E6A7"/>
<dbReference type="GO" id="GO:0005634">
    <property type="term" value="C:nucleus"/>
    <property type="evidence" value="ECO:0007669"/>
    <property type="project" value="UniProtKB-SubCell"/>
</dbReference>
<feature type="domain" description="SCAN box" evidence="8">
    <location>
        <begin position="43"/>
        <end position="125"/>
    </location>
</feature>
<feature type="region of interest" description="Disordered" evidence="7">
    <location>
        <begin position="1"/>
        <end position="40"/>
    </location>
</feature>
<dbReference type="SUPFAM" id="SSF47353">
    <property type="entry name" value="Retrovirus capsid dimerization domain-like"/>
    <property type="match status" value="1"/>
</dbReference>
<dbReference type="GeneID" id="101579118"/>
<sequence length="783" mass="89141">MAAGGAAGQPGDIVQVTVKEEGHAWDPGPRKPRGGAGPAELSRRRFRQFCYWETPGPREALRQLRELCRQWLRPETRSKEQIVELLVLEQFLAVLPGELQAWVRQRHPQSGDEAVTVLEDLERELDEPGEQTPNLERQKMTTEKKAKLKTDSGRSFQEAWTESFGVIERNGKALCILCSKSVVCRTSSVRRHFDTNHKSVAELGETERREFLAEKLKRCHFQYVSFCSCLSKANHLAAASFQISLSVVKHGKPLSDGDLIKMAMLSGSESLFHDFPNKDKIIQRISEMPLSRNTVKDRVLRMASDVSQQLAADLRKAACYSMCLDGSTDTNDHVSLAVILRYAAGDTMREELVKLVSLPGRTQGVDIYNAVMEAFLSQGIRPEKVVSITSDGAPCMVGATSGFIEFFVKEAKHPVIQFHCIIHQEMLCAGESSKTLDSILRDISKMVSYIMAHALNFEQFQALLAEVRAQYNALLVYSNVWWPSRGRVLEKFVACLDEIRLFMNEEGQQYPQLTDTAWLNNLMFFTDFILHFNILNKKLRTVGKTAERVFGDIKTFERKLQVFERDLENGQLKYFPSLKMHLENCTFTDSPVNCQEIYKEFSSIVAAAKKNFSNRFLQFRRMETTLGFLTSPDRAKFEELDLSCLHWLDCGNLEMELLEFQESSIWKNKFCDLRATLEKMEKTECEGVTEDGTVGSFENEILKVWNSLPDNFKSMKALGVAFLSLFGSSYACEQLFSALNFIKSDRRNRLTDDLSAAYVALKLTKYEPRFDRLSACIQQQRSH</sequence>
<proteinExistence type="predicted"/>
<keyword evidence="1" id="KW-0479">Metal-binding</keyword>
<dbReference type="Proteomes" id="UP000515203">
    <property type="component" value="Unplaced"/>
</dbReference>
<dbReference type="InterPro" id="IPR038269">
    <property type="entry name" value="SCAN_sf"/>
</dbReference>
<evidence type="ECO:0000259" key="8">
    <source>
        <dbReference type="PROSITE" id="PS50804"/>
    </source>
</evidence>
<name>A0A6P6E6A7_OCTDE</name>
<dbReference type="GO" id="GO:0008270">
    <property type="term" value="F:zinc ion binding"/>
    <property type="evidence" value="ECO:0007669"/>
    <property type="project" value="UniProtKB-KW"/>
</dbReference>
<dbReference type="Gene3D" id="1.10.4020.10">
    <property type="entry name" value="DNA breaking-rejoining enzymes"/>
    <property type="match status" value="1"/>
</dbReference>
<evidence type="ECO:0000313" key="9">
    <source>
        <dbReference type="Proteomes" id="UP000515203"/>
    </source>
</evidence>
<dbReference type="SMART" id="SM00431">
    <property type="entry name" value="SCAN"/>
    <property type="match status" value="1"/>
</dbReference>
<reference evidence="10" key="1">
    <citation type="submission" date="2025-08" db="UniProtKB">
        <authorList>
            <consortium name="RefSeq"/>
        </authorList>
    </citation>
    <scope>IDENTIFICATION</scope>
</reference>
<dbReference type="SUPFAM" id="SSF53098">
    <property type="entry name" value="Ribonuclease H-like"/>
    <property type="match status" value="1"/>
</dbReference>
<keyword evidence="5 6" id="KW-0539">Nucleus</keyword>